<dbReference type="eggNOG" id="ENOG502SNPD">
    <property type="taxonomic scope" value="Eukaryota"/>
</dbReference>
<name>W6YTP8_COCC2</name>
<keyword evidence="1" id="KW-1133">Transmembrane helix</keyword>
<gene>
    <name evidence="2" type="ORF">COCCADRAFT_32149</name>
</gene>
<feature type="transmembrane region" description="Helical" evidence="1">
    <location>
        <begin position="81"/>
        <end position="100"/>
    </location>
</feature>
<dbReference type="Pfam" id="PF11374">
    <property type="entry name" value="DUF3176"/>
    <property type="match status" value="1"/>
</dbReference>
<reference evidence="2 3" key="1">
    <citation type="journal article" date="2013" name="PLoS Genet.">
        <title>Comparative genome structure, secondary metabolite, and effector coding capacity across Cochliobolus pathogens.</title>
        <authorList>
            <person name="Condon B.J."/>
            <person name="Leng Y."/>
            <person name="Wu D."/>
            <person name="Bushley K.E."/>
            <person name="Ohm R.A."/>
            <person name="Otillar R."/>
            <person name="Martin J."/>
            <person name="Schackwitz W."/>
            <person name="Grimwood J."/>
            <person name="MohdZainudin N."/>
            <person name="Xue C."/>
            <person name="Wang R."/>
            <person name="Manning V.A."/>
            <person name="Dhillon B."/>
            <person name="Tu Z.J."/>
            <person name="Steffenson B.J."/>
            <person name="Salamov A."/>
            <person name="Sun H."/>
            <person name="Lowry S."/>
            <person name="LaButti K."/>
            <person name="Han J."/>
            <person name="Copeland A."/>
            <person name="Lindquist E."/>
            <person name="Barry K."/>
            <person name="Schmutz J."/>
            <person name="Baker S.E."/>
            <person name="Ciuffetti L.M."/>
            <person name="Grigoriev I.V."/>
            <person name="Zhong S."/>
            <person name="Turgeon B.G."/>
        </authorList>
    </citation>
    <scope>NUCLEOTIDE SEQUENCE [LARGE SCALE GENOMIC DNA]</scope>
    <source>
        <strain evidence="2 3">26-R-13</strain>
    </source>
</reference>
<dbReference type="InterPro" id="IPR021514">
    <property type="entry name" value="DUF3176"/>
</dbReference>
<dbReference type="KEGG" id="bze:COCCADRAFT_32149"/>
<organism evidence="2 3">
    <name type="scientific">Cochliobolus carbonum (strain 26-R-13)</name>
    <name type="common">Maize leaf spot fungus</name>
    <name type="synonym">Bipolaris zeicola</name>
    <dbReference type="NCBI Taxonomy" id="930089"/>
    <lineage>
        <taxon>Eukaryota</taxon>
        <taxon>Fungi</taxon>
        <taxon>Dikarya</taxon>
        <taxon>Ascomycota</taxon>
        <taxon>Pezizomycotina</taxon>
        <taxon>Dothideomycetes</taxon>
        <taxon>Pleosporomycetidae</taxon>
        <taxon>Pleosporales</taxon>
        <taxon>Pleosporineae</taxon>
        <taxon>Pleosporaceae</taxon>
        <taxon>Bipolaris</taxon>
    </lineage>
</organism>
<evidence type="ECO:0000313" key="3">
    <source>
        <dbReference type="Proteomes" id="UP000053841"/>
    </source>
</evidence>
<dbReference type="Proteomes" id="UP000053841">
    <property type="component" value="Unassembled WGS sequence"/>
</dbReference>
<proteinExistence type="predicted"/>
<dbReference type="EMBL" id="KI964540">
    <property type="protein sequence ID" value="EUC38784.1"/>
    <property type="molecule type" value="Genomic_DNA"/>
</dbReference>
<keyword evidence="1" id="KW-0472">Membrane</keyword>
<feature type="transmembrane region" description="Helical" evidence="1">
    <location>
        <begin position="425"/>
        <end position="451"/>
    </location>
</feature>
<sequence>MAKYNDKEQPEWRYSINLNTVIAVLATILRSCMVVVTEEVISQLKWLLFRRPRPLWHLEHFDSAARGPWGSLLLFFRTRSLNAAFVGCIVIVLSIGIGPFSQQAVKSVSCERPLAGAEASIRVSQWMYSSKKSQGIEGTWLLDLDLDTKVAILDGLVNSNTTRSDITPSCTTGNSSILNVSIITFTNNGCERLGQEGGSKSQRCPGADANWTLPIMNFLNAVAATCSFYPCIRDYAGTVRDTIFTETVINETPIKPARSSMENRIYDFKDLHDPCIIDDQTYTRDNISSVPIQGNNFTTYNLYSTNTTFPTACIYGTDGIYAMSLGTFMKSLMNGNCTTIPELDAEFYKNDYKTLKCDPWQLETLVNNGLASFDAIDRNMQSVATAVTSEMRRKGSYYDPQSYSAPPTFATGTVLRTTSCTKFDWVWLSFPLALIILTILLLCITCGKMLFDKSRVPVWKSSILPLLLAGHRLRDVAAAKHMDDMKANTEPLVVSLVQDERGWVHTWILVHSL</sequence>
<dbReference type="RefSeq" id="XP_007706879.1">
    <property type="nucleotide sequence ID" value="XM_007708689.1"/>
</dbReference>
<dbReference type="AlphaFoldDB" id="W6YTP8"/>
<evidence type="ECO:0000256" key="1">
    <source>
        <dbReference type="SAM" id="Phobius"/>
    </source>
</evidence>
<dbReference type="GeneID" id="19147143"/>
<evidence type="ECO:0000313" key="2">
    <source>
        <dbReference type="EMBL" id="EUC38784.1"/>
    </source>
</evidence>
<keyword evidence="1" id="KW-0812">Transmembrane</keyword>
<dbReference type="HOGENOM" id="CLU_015092_1_2_1"/>
<keyword evidence="3" id="KW-1185">Reference proteome</keyword>
<dbReference type="STRING" id="930089.W6YTP8"/>
<dbReference type="PANTHER" id="PTHR35394">
    <property type="entry name" value="DUF3176 DOMAIN-CONTAINING PROTEIN"/>
    <property type="match status" value="1"/>
</dbReference>
<protein>
    <submittedName>
        <fullName evidence="2">Uncharacterized protein</fullName>
    </submittedName>
</protein>
<accession>W6YTP8</accession>
<dbReference type="PANTHER" id="PTHR35394:SF5">
    <property type="entry name" value="DUF3176 DOMAIN-CONTAINING PROTEIN"/>
    <property type="match status" value="1"/>
</dbReference>
<dbReference type="OrthoDB" id="3687741at2759"/>